<dbReference type="GO" id="GO:0016301">
    <property type="term" value="F:kinase activity"/>
    <property type="evidence" value="ECO:0007669"/>
    <property type="project" value="InterPro"/>
</dbReference>
<gene>
    <name evidence="2" type="ORF">MOBT1_002783</name>
</gene>
<evidence type="ECO:0000313" key="2">
    <source>
        <dbReference type="EMBL" id="WFD04083.1"/>
    </source>
</evidence>
<dbReference type="AlphaFoldDB" id="A0AAF0IU32"/>
<dbReference type="Gene3D" id="3.40.50.300">
    <property type="entry name" value="P-loop containing nucleotide triphosphate hydrolases"/>
    <property type="match status" value="1"/>
</dbReference>
<name>A0AAF0IU32_9BASI</name>
<dbReference type="SUPFAM" id="SSF52540">
    <property type="entry name" value="P-loop containing nucleoside triphosphate hydrolases"/>
    <property type="match status" value="1"/>
</dbReference>
<dbReference type="EMBL" id="CP119940">
    <property type="protein sequence ID" value="WFD04083.1"/>
    <property type="molecule type" value="Genomic_DNA"/>
</dbReference>
<dbReference type="Proteomes" id="UP001214603">
    <property type="component" value="Chromosome 7"/>
</dbReference>
<dbReference type="InterPro" id="IPR006083">
    <property type="entry name" value="PRK/URK"/>
</dbReference>
<keyword evidence="3" id="KW-1185">Reference proteome</keyword>
<dbReference type="Pfam" id="PF00485">
    <property type="entry name" value="PRK"/>
    <property type="match status" value="1"/>
</dbReference>
<protein>
    <recommendedName>
        <fullName evidence="1">Phosphoribulokinase/uridine kinase domain-containing protein</fullName>
    </recommendedName>
</protein>
<sequence length="275" mass="31484">MSSEDVLVIGIGGPTSSGKSTVVQNLLALLQPPTDAAEAAASPIRSVHVLHQDDFCPPQDQMPWNETWKVTDWDTPHGSSDYRRLERVITYFYQHNKLPDDFETHEYRRSNYQCTLPPSLLAAWRTKFHAPRTTPVRITRDGRRASHVHILLVEGFLTFFDTRVCNLFQVRLFLRVSKDLIRKRRDARANYVLDDGQVWEDPPFYFDEIVWPAYLEAHARMFANSDVEKGALIPADTRTADGGPVPFLKVIEAEDRSTTDVVQEACDEIYTFGWS</sequence>
<proteinExistence type="predicted"/>
<evidence type="ECO:0000259" key="1">
    <source>
        <dbReference type="Pfam" id="PF00485"/>
    </source>
</evidence>
<evidence type="ECO:0000313" key="3">
    <source>
        <dbReference type="Proteomes" id="UP001214603"/>
    </source>
</evidence>
<dbReference type="PANTHER" id="PTHR10285">
    <property type="entry name" value="URIDINE KINASE"/>
    <property type="match status" value="1"/>
</dbReference>
<dbReference type="InterPro" id="IPR027417">
    <property type="entry name" value="P-loop_NTPase"/>
</dbReference>
<dbReference type="GO" id="GO:0005524">
    <property type="term" value="F:ATP binding"/>
    <property type="evidence" value="ECO:0007669"/>
    <property type="project" value="InterPro"/>
</dbReference>
<organism evidence="2 3">
    <name type="scientific">Malassezia obtusa</name>
    <dbReference type="NCBI Taxonomy" id="76774"/>
    <lineage>
        <taxon>Eukaryota</taxon>
        <taxon>Fungi</taxon>
        <taxon>Dikarya</taxon>
        <taxon>Basidiomycota</taxon>
        <taxon>Ustilaginomycotina</taxon>
        <taxon>Malasseziomycetes</taxon>
        <taxon>Malasseziales</taxon>
        <taxon>Malasseziaceae</taxon>
        <taxon>Malassezia</taxon>
    </lineage>
</organism>
<feature type="domain" description="Phosphoribulokinase/uridine kinase" evidence="1">
    <location>
        <begin position="8"/>
        <end position="185"/>
    </location>
</feature>
<accession>A0AAF0IU32</accession>
<reference evidence="2" key="1">
    <citation type="submission" date="2023-03" db="EMBL/GenBank/DDBJ databases">
        <title>Mating type loci evolution in Malassezia.</title>
        <authorList>
            <person name="Coelho M.A."/>
        </authorList>
    </citation>
    <scope>NUCLEOTIDE SEQUENCE</scope>
    <source>
        <strain evidence="2">CBS 7876</strain>
    </source>
</reference>